<evidence type="ECO:0000259" key="2">
    <source>
        <dbReference type="Pfam" id="PF25995"/>
    </source>
</evidence>
<dbReference type="OrthoDB" id="19806at2759"/>
<evidence type="ECO:0000313" key="3">
    <source>
        <dbReference type="EMBL" id="PGH12917.1"/>
    </source>
</evidence>
<dbReference type="InterPro" id="IPR059025">
    <property type="entry name" value="STB6_N"/>
</dbReference>
<accession>A0A2B7XWN1</accession>
<name>A0A2B7XWN1_POLH7</name>
<dbReference type="STRING" id="1447883.A0A2B7XWN1"/>
<dbReference type="EMBL" id="PDNA01000110">
    <property type="protein sequence ID" value="PGH12917.1"/>
    <property type="molecule type" value="Genomic_DNA"/>
</dbReference>
<dbReference type="PANTHER" id="PTHR31011">
    <property type="entry name" value="PROTEIN STB2-RELATED"/>
    <property type="match status" value="1"/>
</dbReference>
<feature type="compositionally biased region" description="Polar residues" evidence="1">
    <location>
        <begin position="26"/>
        <end position="36"/>
    </location>
</feature>
<dbReference type="PANTHER" id="PTHR31011:SF2">
    <property type="entry name" value="PROTEIN STB2-RELATED"/>
    <property type="match status" value="1"/>
</dbReference>
<keyword evidence="4" id="KW-1185">Reference proteome</keyword>
<dbReference type="Proteomes" id="UP000224634">
    <property type="component" value="Unassembled WGS sequence"/>
</dbReference>
<reference evidence="3 4" key="1">
    <citation type="submission" date="2017-10" db="EMBL/GenBank/DDBJ databases">
        <title>Comparative genomics in systemic dimorphic fungi from Ajellomycetaceae.</title>
        <authorList>
            <person name="Munoz J.F."/>
            <person name="Mcewen J.G."/>
            <person name="Clay O.K."/>
            <person name="Cuomo C.A."/>
        </authorList>
    </citation>
    <scope>NUCLEOTIDE SEQUENCE [LARGE SCALE GENOMIC DNA]</scope>
    <source>
        <strain evidence="3 4">UAMH7299</strain>
    </source>
</reference>
<sequence length="861" mass="95719">MSLTNDLESSPPPPEPSTPIHETKVPTATSSDGSSVHSRVEGIHILGQKQDRQKLLFTDPVAFQYLAEDPSTVVLDRRCALQGYEIYIVEQWACSRIDPTFVINTYTGDPSHTAIVGILGVPTDESTWSPRLKVYLNAMAQFHARKRETPLGILMVTNLSSFPSALTVIAVPDGDIRKTRDDFIVNENLKRLGCAGRAGLNLMRPTPATQAKFHQLYRTDERIPFYSAVMELVKQCQIALTVFNKLAPEYVDGLLCDVTESAINDWWTDIGTDFFNIEPSDGILGPTTVAAILGMLMGARNRLSASGAPVSKDVCDLPNLKRGIGSFQKSQKLERSRRLDRQTLDRLHRVTAKAASSEGWTVPRAVKSTVAELGGKGGEMVMGIVAGRDKAGIAAVETLDMDRFVQLVNGERAKWLWHGKPRKTGSDLFREGHGDGDMVFAKDHHGGFAWTSRRRDGGSSGRPSLETEPSMRPTEPLSGLDDREQQAKSIKRSVTDKVSDAKAGLGRLRDAVGLPGIRSHHHKRSKEGVDLESDLSYQPTPESVASLPTPWRLNEPISALDIERIPSTEENQRDDRDDKLPNQEIIEAEAGSSQDASKPHIDLLSDTKEPHMMPAKNVDLRKARIQPSSRRRDYRHERRSRAKRPEPSYIHRPRSCQGLPTEPTAVENDSRWPRHLSFSCVEETILIWKDIGGSYVESADASPAQAMLNEDIIASEVGIFGDKISDLSQRTAPWVQEQVCAVEAIDCRAHARLEELNSVYHEKLEEYHSLRAESVDLIAREGNSLLDSSKKVELLGAKLDYELNVLQSTVEEVEEGLLEFERHIVQIERRVGDLVKDENKNSESSWFGWAGGLFGRKTSES</sequence>
<organism evidence="3 4">
    <name type="scientific">Polytolypa hystricis (strain UAMH7299)</name>
    <dbReference type="NCBI Taxonomy" id="1447883"/>
    <lineage>
        <taxon>Eukaryota</taxon>
        <taxon>Fungi</taxon>
        <taxon>Dikarya</taxon>
        <taxon>Ascomycota</taxon>
        <taxon>Pezizomycotina</taxon>
        <taxon>Eurotiomycetes</taxon>
        <taxon>Eurotiomycetidae</taxon>
        <taxon>Onygenales</taxon>
        <taxon>Onygenales incertae sedis</taxon>
        <taxon>Polytolypa</taxon>
    </lineage>
</organism>
<feature type="domain" description="STB6-like N-terminal" evidence="2">
    <location>
        <begin position="53"/>
        <end position="192"/>
    </location>
</feature>
<feature type="compositionally biased region" description="Basic and acidic residues" evidence="1">
    <location>
        <begin position="597"/>
        <end position="611"/>
    </location>
</feature>
<proteinExistence type="predicted"/>
<comment type="caution">
    <text evidence="3">The sequence shown here is derived from an EMBL/GenBank/DDBJ whole genome shotgun (WGS) entry which is preliminary data.</text>
</comment>
<evidence type="ECO:0000256" key="1">
    <source>
        <dbReference type="SAM" id="MobiDB-lite"/>
    </source>
</evidence>
<feature type="region of interest" description="Disordered" evidence="1">
    <location>
        <begin position="1"/>
        <end position="36"/>
    </location>
</feature>
<protein>
    <recommendedName>
        <fullName evidence="2">STB6-like N-terminal domain-containing protein</fullName>
    </recommendedName>
</protein>
<feature type="compositionally biased region" description="Basic and acidic residues" evidence="1">
    <location>
        <begin position="561"/>
        <end position="581"/>
    </location>
</feature>
<dbReference type="GO" id="GO:0070822">
    <property type="term" value="C:Sin3-type complex"/>
    <property type="evidence" value="ECO:0007669"/>
    <property type="project" value="TreeGrafter"/>
</dbReference>
<dbReference type="AlphaFoldDB" id="A0A2B7XWN1"/>
<feature type="region of interest" description="Disordered" evidence="1">
    <location>
        <begin position="448"/>
        <end position="667"/>
    </location>
</feature>
<gene>
    <name evidence="3" type="ORF">AJ80_06522</name>
</gene>
<dbReference type="InterPro" id="IPR038919">
    <property type="entry name" value="STB2/STB2"/>
</dbReference>
<evidence type="ECO:0000313" key="4">
    <source>
        <dbReference type="Proteomes" id="UP000224634"/>
    </source>
</evidence>
<dbReference type="Pfam" id="PF25995">
    <property type="entry name" value="STB6_N"/>
    <property type="match status" value="1"/>
</dbReference>